<feature type="compositionally biased region" description="Low complexity" evidence="1">
    <location>
        <begin position="176"/>
        <end position="192"/>
    </location>
</feature>
<reference evidence="3 4" key="1">
    <citation type="journal article" date="2021" name="Sci. Rep.">
        <title>Genome sequencing of the multicellular alga Astrephomene provides insights into convergent evolution of germ-soma differentiation.</title>
        <authorList>
            <person name="Yamashita S."/>
            <person name="Yamamoto K."/>
            <person name="Matsuzaki R."/>
            <person name="Suzuki S."/>
            <person name="Yamaguchi H."/>
            <person name="Hirooka S."/>
            <person name="Minakuchi Y."/>
            <person name="Miyagishima S."/>
            <person name="Kawachi M."/>
            <person name="Toyoda A."/>
            <person name="Nozaki H."/>
        </authorList>
    </citation>
    <scope>NUCLEOTIDE SEQUENCE [LARGE SCALE GENOMIC DNA]</scope>
    <source>
        <strain evidence="3 4">NIES-4017</strain>
    </source>
</reference>
<dbReference type="SUPFAM" id="SSF54236">
    <property type="entry name" value="Ubiquitin-like"/>
    <property type="match status" value="1"/>
</dbReference>
<dbReference type="Gene3D" id="3.10.20.90">
    <property type="entry name" value="Phosphatidylinositol 3-kinase Catalytic Subunit, Chain A, domain 1"/>
    <property type="match status" value="1"/>
</dbReference>
<dbReference type="Proteomes" id="UP001054857">
    <property type="component" value="Unassembled WGS sequence"/>
</dbReference>
<dbReference type="Pfam" id="PF11976">
    <property type="entry name" value="Rad60-SLD"/>
    <property type="match status" value="1"/>
</dbReference>
<accession>A0AAD3DH84</accession>
<feature type="region of interest" description="Disordered" evidence="1">
    <location>
        <begin position="26"/>
        <end position="245"/>
    </location>
</feature>
<feature type="domain" description="Rad60/SUMO-like" evidence="2">
    <location>
        <begin position="332"/>
        <end position="395"/>
    </location>
</feature>
<dbReference type="AlphaFoldDB" id="A0AAD3DH84"/>
<evidence type="ECO:0000259" key="2">
    <source>
        <dbReference type="Pfam" id="PF11976"/>
    </source>
</evidence>
<dbReference type="EMBL" id="BMAR01000001">
    <property type="protein sequence ID" value="GFR40362.1"/>
    <property type="molecule type" value="Genomic_DNA"/>
</dbReference>
<feature type="compositionally biased region" description="Low complexity" evidence="1">
    <location>
        <begin position="270"/>
        <end position="279"/>
    </location>
</feature>
<gene>
    <name evidence="3" type="ORF">Agub_g909</name>
</gene>
<feature type="compositionally biased region" description="Low complexity" evidence="1">
    <location>
        <begin position="124"/>
        <end position="135"/>
    </location>
</feature>
<sequence length="398" mass="41458">MSGLWDYDDDENDLVDDKGWEAVAAAPVKEAVEDEEDGAPRKKRKGGRSKTVADTQGATTAAARGYRPKRRNGSATPEPSTLHLPQLKPPPVLMVIDSDDENDDLVVVTSPPVGSTAGGGGATGVAKTSAAGASKPTGGGSRTNGTGTAGGGTAGNPNLEGQPSLSKEHELLRALQQVTQMQDRRPQQQPQQNNPEDSKRKPHSARPQQRQQDPADTIPLLDDSDGSNSEPDAGPSCSVPRLPTAAPAHLGFTSMLAGIPRFGSSGGAGPSSAAAGVGSTQTSGTLKAQEPQPQLVSQASGAAAADPDGGAGGGEDRVLLKLVWGTGKDGFLKLRVARSDPISKLVEKFREIARQRNLCRDPSKIKFLFDGDDLAKTPNTTPEELDLEDDMIIDIKGM</sequence>
<dbReference type="CDD" id="cd01763">
    <property type="entry name" value="Ubl_SUMO_like"/>
    <property type="match status" value="1"/>
</dbReference>
<feature type="compositionally biased region" description="Low complexity" evidence="1">
    <location>
        <begin position="299"/>
        <end position="308"/>
    </location>
</feature>
<proteinExistence type="predicted"/>
<comment type="caution">
    <text evidence="3">The sequence shown here is derived from an EMBL/GenBank/DDBJ whole genome shotgun (WGS) entry which is preliminary data.</text>
</comment>
<evidence type="ECO:0000256" key="1">
    <source>
        <dbReference type="SAM" id="MobiDB-lite"/>
    </source>
</evidence>
<dbReference type="InterPro" id="IPR029071">
    <property type="entry name" value="Ubiquitin-like_domsf"/>
</dbReference>
<name>A0AAD3DH84_9CHLO</name>
<dbReference type="InterPro" id="IPR022617">
    <property type="entry name" value="Rad60/SUMO-like_dom"/>
</dbReference>
<evidence type="ECO:0000313" key="4">
    <source>
        <dbReference type="Proteomes" id="UP001054857"/>
    </source>
</evidence>
<protein>
    <recommendedName>
        <fullName evidence="2">Rad60/SUMO-like domain-containing protein</fullName>
    </recommendedName>
</protein>
<feature type="region of interest" description="Disordered" evidence="1">
    <location>
        <begin position="257"/>
        <end position="312"/>
    </location>
</feature>
<feature type="compositionally biased region" description="Polar residues" evidence="1">
    <location>
        <begin position="280"/>
        <end position="298"/>
    </location>
</feature>
<feature type="compositionally biased region" description="Gly residues" evidence="1">
    <location>
        <begin position="137"/>
        <end position="154"/>
    </location>
</feature>
<keyword evidence="4" id="KW-1185">Reference proteome</keyword>
<feature type="compositionally biased region" description="Acidic residues" evidence="1">
    <location>
        <begin position="1"/>
        <end position="14"/>
    </location>
</feature>
<feature type="region of interest" description="Disordered" evidence="1">
    <location>
        <begin position="1"/>
        <end position="20"/>
    </location>
</feature>
<evidence type="ECO:0000313" key="3">
    <source>
        <dbReference type="EMBL" id="GFR40362.1"/>
    </source>
</evidence>
<organism evidence="3 4">
    <name type="scientific">Astrephomene gubernaculifera</name>
    <dbReference type="NCBI Taxonomy" id="47775"/>
    <lineage>
        <taxon>Eukaryota</taxon>
        <taxon>Viridiplantae</taxon>
        <taxon>Chlorophyta</taxon>
        <taxon>core chlorophytes</taxon>
        <taxon>Chlorophyceae</taxon>
        <taxon>CS clade</taxon>
        <taxon>Chlamydomonadales</taxon>
        <taxon>Astrephomenaceae</taxon>
        <taxon>Astrephomene</taxon>
    </lineage>
</organism>